<dbReference type="PROSITE" id="PS50011">
    <property type="entry name" value="PROTEIN_KINASE_DOM"/>
    <property type="match status" value="1"/>
</dbReference>
<evidence type="ECO:0000313" key="8">
    <source>
        <dbReference type="WBParaSite" id="jg13962"/>
    </source>
</evidence>
<dbReference type="InterPro" id="IPR051585">
    <property type="entry name" value="STE20_Ser/Thr_Kinases"/>
</dbReference>
<dbReference type="Gene3D" id="1.10.510.10">
    <property type="entry name" value="Transferase(Phosphotransferase) domain 1"/>
    <property type="match status" value="1"/>
</dbReference>
<dbReference type="WBParaSite" id="jg13962">
    <property type="protein sequence ID" value="jg13962"/>
    <property type="gene ID" value="jg13962"/>
</dbReference>
<dbReference type="GO" id="GO:0005524">
    <property type="term" value="F:ATP binding"/>
    <property type="evidence" value="ECO:0007669"/>
    <property type="project" value="UniProtKB-UniRule"/>
</dbReference>
<keyword evidence="4" id="KW-0723">Serine/threonine-protein kinase</keyword>
<dbReference type="InterPro" id="IPR017441">
    <property type="entry name" value="Protein_kinase_ATP_BS"/>
</dbReference>
<accession>A0A915CZK4</accession>
<keyword evidence="7" id="KW-1185">Reference proteome</keyword>
<dbReference type="FunFam" id="1.10.510.10:FF:001298">
    <property type="entry name" value="STE20-like kinase"/>
    <property type="match status" value="1"/>
</dbReference>
<evidence type="ECO:0000256" key="5">
    <source>
        <dbReference type="SAM" id="MobiDB-lite"/>
    </source>
</evidence>
<dbReference type="AlphaFoldDB" id="A0A915CZK4"/>
<dbReference type="PROSITE" id="PS00107">
    <property type="entry name" value="PROTEIN_KINASE_ATP"/>
    <property type="match status" value="1"/>
</dbReference>
<dbReference type="SMART" id="SM00220">
    <property type="entry name" value="S_TKc"/>
    <property type="match status" value="1"/>
</dbReference>
<proteinExistence type="inferred from homology"/>
<sequence>MPILDKFKNLFRGQQSLSQGKKPLPSVIEYGVDPHEFWAVLGELGDGAFGKVEKVSSKRDPRQIAAAKVNCCIEIEDGEELEDFLVEIEILSQCRHENIVGMLACYFFENKLSMMLEFCGGGAVDGIMIELEKPLTEHQIAYVTRGVCKALEYLHANFVIHRDLKAGNILLTSDAQVKLADFGVSAKMKDRNERRDSFIGTPYWMAPEVMICETFKDQPYDCLSDIWSLGITLIEMAQMDPPNYQVSPMRVVIKIQKSEPPTLEQPNKWSIYFNDFISKCLIKNPTERYPAADLLTHPFIKDAVDNRPLVQLLCEKNAEIHEEVIVDDGGSMDIESAPESEDQSSDLTPFPPLPELSHQL</sequence>
<feature type="domain" description="Protein kinase" evidence="6">
    <location>
        <begin position="38"/>
        <end position="300"/>
    </location>
</feature>
<dbReference type="SUPFAM" id="SSF56112">
    <property type="entry name" value="Protein kinase-like (PK-like)"/>
    <property type="match status" value="1"/>
</dbReference>
<dbReference type="InterPro" id="IPR000719">
    <property type="entry name" value="Prot_kinase_dom"/>
</dbReference>
<evidence type="ECO:0000256" key="2">
    <source>
        <dbReference type="ARBA" id="ARBA00022840"/>
    </source>
</evidence>
<evidence type="ECO:0000256" key="4">
    <source>
        <dbReference type="RuleBase" id="RU000304"/>
    </source>
</evidence>
<protein>
    <submittedName>
        <fullName evidence="8">Protein kinase domain-containing protein</fullName>
    </submittedName>
</protein>
<comment type="similarity">
    <text evidence="4">Belongs to the protein kinase superfamily.</text>
</comment>
<evidence type="ECO:0000256" key="3">
    <source>
        <dbReference type="PROSITE-ProRule" id="PRU10141"/>
    </source>
</evidence>
<dbReference type="PROSITE" id="PS00108">
    <property type="entry name" value="PROTEIN_KINASE_ST"/>
    <property type="match status" value="1"/>
</dbReference>
<dbReference type="PANTHER" id="PTHR46538">
    <property type="entry name" value="PROTEIN KINASE DOMAIN-CONTAINING PROTEIN"/>
    <property type="match status" value="1"/>
</dbReference>
<dbReference type="InterPro" id="IPR011009">
    <property type="entry name" value="Kinase-like_dom_sf"/>
</dbReference>
<keyword evidence="1 3" id="KW-0547">Nucleotide-binding</keyword>
<dbReference type="Proteomes" id="UP000887574">
    <property type="component" value="Unplaced"/>
</dbReference>
<name>A0A915CZK4_9BILA</name>
<dbReference type="Pfam" id="PF00069">
    <property type="entry name" value="Pkinase"/>
    <property type="match status" value="1"/>
</dbReference>
<reference evidence="8" key="1">
    <citation type="submission" date="2022-11" db="UniProtKB">
        <authorList>
            <consortium name="WormBaseParasite"/>
        </authorList>
    </citation>
    <scope>IDENTIFICATION</scope>
</reference>
<evidence type="ECO:0000259" key="6">
    <source>
        <dbReference type="PROSITE" id="PS50011"/>
    </source>
</evidence>
<evidence type="ECO:0000256" key="1">
    <source>
        <dbReference type="ARBA" id="ARBA00022741"/>
    </source>
</evidence>
<keyword evidence="4" id="KW-0418">Kinase</keyword>
<dbReference type="GO" id="GO:0004674">
    <property type="term" value="F:protein serine/threonine kinase activity"/>
    <property type="evidence" value="ECO:0007669"/>
    <property type="project" value="UniProtKB-KW"/>
</dbReference>
<dbReference type="PANTHER" id="PTHR46538:SF3">
    <property type="entry name" value="PROTEIN KINASE DOMAIN-CONTAINING PROTEIN"/>
    <property type="match status" value="1"/>
</dbReference>
<organism evidence="7 8">
    <name type="scientific">Ditylenchus dipsaci</name>
    <dbReference type="NCBI Taxonomy" id="166011"/>
    <lineage>
        <taxon>Eukaryota</taxon>
        <taxon>Metazoa</taxon>
        <taxon>Ecdysozoa</taxon>
        <taxon>Nematoda</taxon>
        <taxon>Chromadorea</taxon>
        <taxon>Rhabditida</taxon>
        <taxon>Tylenchina</taxon>
        <taxon>Tylenchomorpha</taxon>
        <taxon>Sphaerularioidea</taxon>
        <taxon>Anguinidae</taxon>
        <taxon>Anguininae</taxon>
        <taxon>Ditylenchus</taxon>
    </lineage>
</organism>
<keyword evidence="2 3" id="KW-0067">ATP-binding</keyword>
<evidence type="ECO:0000313" key="7">
    <source>
        <dbReference type="Proteomes" id="UP000887574"/>
    </source>
</evidence>
<feature type="region of interest" description="Disordered" evidence="5">
    <location>
        <begin position="326"/>
        <end position="360"/>
    </location>
</feature>
<feature type="binding site" evidence="3">
    <location>
        <position position="68"/>
    </location>
    <ligand>
        <name>ATP</name>
        <dbReference type="ChEBI" id="CHEBI:30616"/>
    </ligand>
</feature>
<keyword evidence="4" id="KW-0808">Transferase</keyword>
<dbReference type="InterPro" id="IPR008271">
    <property type="entry name" value="Ser/Thr_kinase_AS"/>
</dbReference>